<dbReference type="InterPro" id="IPR045180">
    <property type="entry name" value="La_dom_prot"/>
</dbReference>
<dbReference type="AlphaFoldDB" id="Q75ED4"/>
<dbReference type="KEGG" id="ago:AGOS_AAR182C"/>
<keyword evidence="1 2" id="KW-0694">RNA-binding</keyword>
<accession>Q75ED4</accession>
<dbReference type="SUPFAM" id="SSF46785">
    <property type="entry name" value="Winged helix' DNA-binding domain"/>
    <property type="match status" value="1"/>
</dbReference>
<feature type="domain" description="HTH La-type RNA-binding" evidence="3">
    <location>
        <begin position="166"/>
        <end position="265"/>
    </location>
</feature>
<dbReference type="RefSeq" id="NP_982725.1">
    <property type="nucleotide sequence ID" value="NM_208078.1"/>
</dbReference>
<dbReference type="EMBL" id="AE016814">
    <property type="protein sequence ID" value="AAS50549.1"/>
    <property type="molecule type" value="Genomic_DNA"/>
</dbReference>
<organism evidence="4 5">
    <name type="scientific">Eremothecium gossypii (strain ATCC 10895 / CBS 109.51 / FGSC 9923 / NRRL Y-1056)</name>
    <name type="common">Yeast</name>
    <name type="synonym">Ashbya gossypii</name>
    <dbReference type="NCBI Taxonomy" id="284811"/>
    <lineage>
        <taxon>Eukaryota</taxon>
        <taxon>Fungi</taxon>
        <taxon>Dikarya</taxon>
        <taxon>Ascomycota</taxon>
        <taxon>Saccharomycotina</taxon>
        <taxon>Saccharomycetes</taxon>
        <taxon>Saccharomycetales</taxon>
        <taxon>Saccharomycetaceae</taxon>
        <taxon>Eremothecium</taxon>
    </lineage>
</organism>
<evidence type="ECO:0000256" key="2">
    <source>
        <dbReference type="PROSITE-ProRule" id="PRU00332"/>
    </source>
</evidence>
<dbReference type="eggNOG" id="KOG2590">
    <property type="taxonomic scope" value="Eukaryota"/>
</dbReference>
<dbReference type="GO" id="GO:0003723">
    <property type="term" value="F:RNA binding"/>
    <property type="evidence" value="ECO:0007669"/>
    <property type="project" value="UniProtKB-UniRule"/>
</dbReference>
<dbReference type="PROSITE" id="PS50961">
    <property type="entry name" value="HTH_LA"/>
    <property type="match status" value="1"/>
</dbReference>
<proteinExistence type="predicted"/>
<dbReference type="Pfam" id="PF05383">
    <property type="entry name" value="La"/>
    <property type="match status" value="1"/>
</dbReference>
<evidence type="ECO:0000313" key="4">
    <source>
        <dbReference type="EMBL" id="AAS50549.1"/>
    </source>
</evidence>
<dbReference type="InParanoid" id="Q75ED4"/>
<evidence type="ECO:0000256" key="1">
    <source>
        <dbReference type="ARBA" id="ARBA00022884"/>
    </source>
</evidence>
<dbReference type="HOGENOM" id="CLU_1041978_0_0_1"/>
<name>Q75ED4_EREGS</name>
<sequence>MLSTSYGSLQRHNKECFAPASSSKGTLRSCVEFTDPFSPMSARSPDWSVRNGSVSGVELPDSPELANSDYHAYSQSTLPTPVNSSPVAPISKGFGMQPSLYPYLAPMTVVAPQEGEPITSTIGPFTVSMPLPESVGTCNPSMSPVRCLITPLGENKIISYYELSPMARVIKQIEDINKQLLYYFSEENLPRDPFLRDRMDPEGFVDIDTFLQFPRIVSMTRDLPNRLQKLVVLVNAFKCSEPDVFEIRHNSKVRLRVSWDRWVQKYS</sequence>
<dbReference type="STRING" id="284811.Q75ED4"/>
<evidence type="ECO:0000313" key="5">
    <source>
        <dbReference type="Proteomes" id="UP000000591"/>
    </source>
</evidence>
<dbReference type="PANTHER" id="PTHR22792">
    <property type="entry name" value="LUPUS LA PROTEIN-RELATED"/>
    <property type="match status" value="1"/>
</dbReference>
<dbReference type="SMART" id="SM00715">
    <property type="entry name" value="LA"/>
    <property type="match status" value="1"/>
</dbReference>
<keyword evidence="5" id="KW-1185">Reference proteome</keyword>
<dbReference type="InterPro" id="IPR036388">
    <property type="entry name" value="WH-like_DNA-bd_sf"/>
</dbReference>
<dbReference type="OrthoDB" id="340227at2759"/>
<dbReference type="GeneID" id="4618761"/>
<protein>
    <submittedName>
        <fullName evidence="4">AAR182Cp</fullName>
    </submittedName>
</protein>
<reference evidence="4 5" key="1">
    <citation type="journal article" date="2004" name="Science">
        <title>The Ashbya gossypii genome as a tool for mapping the ancient Saccharomyces cerevisiae genome.</title>
        <authorList>
            <person name="Dietrich F.S."/>
            <person name="Voegeli S."/>
            <person name="Brachat S."/>
            <person name="Lerch A."/>
            <person name="Gates K."/>
            <person name="Steiner S."/>
            <person name="Mohr C."/>
            <person name="Pohlmann R."/>
            <person name="Luedi P."/>
            <person name="Choi S."/>
            <person name="Wing R.A."/>
            <person name="Flavier A."/>
            <person name="Gaffney T.D."/>
            <person name="Philippsen P."/>
        </authorList>
    </citation>
    <scope>NUCLEOTIDE SEQUENCE [LARGE SCALE GENOMIC DNA]</scope>
    <source>
        <strain evidence="5">ATCC 10895 / CBS 109.51 / FGSC 9923 / NRRL Y-1056</strain>
    </source>
</reference>
<dbReference type="Gene3D" id="1.10.10.10">
    <property type="entry name" value="Winged helix-like DNA-binding domain superfamily/Winged helix DNA-binding domain"/>
    <property type="match status" value="1"/>
</dbReference>
<gene>
    <name evidence="4" type="ORF">AGOS_AAR182C</name>
</gene>
<dbReference type="InterPro" id="IPR036390">
    <property type="entry name" value="WH_DNA-bd_sf"/>
</dbReference>
<evidence type="ECO:0000259" key="3">
    <source>
        <dbReference type="PROSITE" id="PS50961"/>
    </source>
</evidence>
<dbReference type="OMA" id="EYHESSQ"/>
<dbReference type="Proteomes" id="UP000000591">
    <property type="component" value="Chromosome I"/>
</dbReference>
<dbReference type="InterPro" id="IPR006630">
    <property type="entry name" value="La_HTH"/>
</dbReference>
<dbReference type="CDD" id="cd07323">
    <property type="entry name" value="LAM"/>
    <property type="match status" value="1"/>
</dbReference>
<reference evidence="5" key="2">
    <citation type="journal article" date="2013" name="G3 (Bethesda)">
        <title>Genomes of Ashbya fungi isolated from insects reveal four mating-type loci, numerous translocations, lack of transposons, and distinct gene duplications.</title>
        <authorList>
            <person name="Dietrich F.S."/>
            <person name="Voegeli S."/>
            <person name="Kuo S."/>
            <person name="Philippsen P."/>
        </authorList>
    </citation>
    <scope>GENOME REANNOTATION</scope>
    <source>
        <strain evidence="5">ATCC 10895 / CBS 109.51 / FGSC 9923 / NRRL Y-1056</strain>
    </source>
</reference>